<feature type="compositionally biased region" description="Acidic residues" evidence="17">
    <location>
        <begin position="272"/>
        <end position="284"/>
    </location>
</feature>
<evidence type="ECO:0000256" key="5">
    <source>
        <dbReference type="ARBA" id="ARBA00014520"/>
    </source>
</evidence>
<evidence type="ECO:0000313" key="20">
    <source>
        <dbReference type="EMBL" id="KAJ2902586.1"/>
    </source>
</evidence>
<dbReference type="GO" id="GO:0051301">
    <property type="term" value="P:cell division"/>
    <property type="evidence" value="ECO:0007669"/>
    <property type="project" value="UniProtKB-KW"/>
</dbReference>
<feature type="region of interest" description="Disordered" evidence="17">
    <location>
        <begin position="248"/>
        <end position="325"/>
    </location>
</feature>
<feature type="compositionally biased region" description="Basic and acidic residues" evidence="17">
    <location>
        <begin position="447"/>
        <end position="456"/>
    </location>
</feature>
<evidence type="ECO:0000256" key="13">
    <source>
        <dbReference type="ARBA" id="ARBA00023212"/>
    </source>
</evidence>
<feature type="transmembrane region" description="Helical" evidence="18">
    <location>
        <begin position="80"/>
        <end position="100"/>
    </location>
</feature>
<dbReference type="Proteomes" id="UP001201980">
    <property type="component" value="Unassembled WGS sequence"/>
</dbReference>
<name>A0AAD5RSE9_9PEZI</name>
<dbReference type="GO" id="GO:0042729">
    <property type="term" value="C:DASH complex"/>
    <property type="evidence" value="ECO:0007669"/>
    <property type="project" value="InterPro"/>
</dbReference>
<keyword evidence="10" id="KW-0498">Mitosis</keyword>
<dbReference type="GO" id="GO:0044732">
    <property type="term" value="C:mitotic spindle pole body"/>
    <property type="evidence" value="ECO:0007669"/>
    <property type="project" value="TreeGrafter"/>
</dbReference>
<keyword evidence="18" id="KW-0472">Membrane</keyword>
<evidence type="ECO:0000256" key="14">
    <source>
        <dbReference type="ARBA" id="ARBA00023242"/>
    </source>
</evidence>
<dbReference type="EMBL" id="JAKWBI020000108">
    <property type="protein sequence ID" value="KAJ2902586.1"/>
    <property type="molecule type" value="Genomic_DNA"/>
</dbReference>
<keyword evidence="15" id="KW-0131">Cell cycle</keyword>
<feature type="domain" description="Rhodopsin" evidence="19">
    <location>
        <begin position="76"/>
        <end position="163"/>
    </location>
</feature>
<feature type="compositionally biased region" description="Acidic residues" evidence="17">
    <location>
        <begin position="366"/>
        <end position="375"/>
    </location>
</feature>
<keyword evidence="21" id="KW-1185">Reference proteome</keyword>
<comment type="similarity">
    <text evidence="4">Belongs to the DASH complex ASK1 family.</text>
</comment>
<evidence type="ECO:0000256" key="16">
    <source>
        <dbReference type="ARBA" id="ARBA00023328"/>
    </source>
</evidence>
<feature type="compositionally biased region" description="Basic and acidic residues" evidence="17">
    <location>
        <begin position="285"/>
        <end position="304"/>
    </location>
</feature>
<comment type="caution">
    <text evidence="20">The sequence shown here is derived from an EMBL/GenBank/DDBJ whole genome shotgun (WGS) entry which is preliminary data.</text>
</comment>
<dbReference type="PANTHER" id="PTHR28200">
    <property type="entry name" value="DASH COMPLEX SUBUNIT ASK1"/>
    <property type="match status" value="1"/>
</dbReference>
<comment type="subcellular location">
    <subcellularLocation>
        <location evidence="3">Chromosome</location>
        <location evidence="3">Centromere</location>
        <location evidence="3">Kinetochore</location>
    </subcellularLocation>
    <subcellularLocation>
        <location evidence="2">Cytoplasm</location>
        <location evidence="2">Cytoskeleton</location>
        <location evidence="2">Spindle</location>
    </subcellularLocation>
    <subcellularLocation>
        <location evidence="1">Nucleus</location>
    </subcellularLocation>
</comment>
<evidence type="ECO:0000256" key="1">
    <source>
        <dbReference type="ARBA" id="ARBA00004123"/>
    </source>
</evidence>
<sequence length="631" mass="69846">MLGTTDGYALIGALLGLSWLFCGLRLHVRIWLLRSPGLDAALLLLAMATYPCFTAFAVGIVTNGLGSDVARTQNVGMTVAYSTIFFFVSIFQCWPVSYFWQYMIPGKQGSCIRKETLTTKYVTMSVLLAIHAAISVASDWILGSIPFFMMRHVQMKWSRSITVSSGKPRSVSQSAIVVERIFVNEEDGGRVSSDRDKIDANFSRAHRIVTTSILPVVEQYGEHSRNVWEASKFWKQFFESSANCSLSNYEEAASNPDDTTEQPDESSMPMEESTEVDRLEDDTAETPRPKHHVGDDSMMSRDEVSGSTPRPPATKTIHTNSQFANLGSPYEDLRQELKVESTAQAEEFEVDYTLGSEMDDRKDETEVLSDSDADESALLAAHTRRLPDMSMTPRAPATTLKLQPSTVKGGDKNPLLHRVLDKNYRIQATPMKGRYSPIMGGRRKREYQRDEPKDTWDSPMSSPEIAAPQLRSAAFMSPIKAARLAGMSGPLMSKAGPRTPGVSVQTPMTQKRRDVFASARKVGGDDTKTMELGRPIGGGVRDKGKSNKKGNKTEEIAWSSDEDDELYGGFSPPKTLHFAMSQSKLMQTPAREASKRIVEDILLTAGAEQSESSEFSPSLVKMNKDILDDSF</sequence>
<evidence type="ECO:0000256" key="7">
    <source>
        <dbReference type="ARBA" id="ARBA00022490"/>
    </source>
</evidence>
<feature type="transmembrane region" description="Helical" evidence="18">
    <location>
        <begin position="40"/>
        <end position="60"/>
    </location>
</feature>
<evidence type="ECO:0000259" key="19">
    <source>
        <dbReference type="Pfam" id="PF20684"/>
    </source>
</evidence>
<evidence type="ECO:0000256" key="3">
    <source>
        <dbReference type="ARBA" id="ARBA00004629"/>
    </source>
</evidence>
<dbReference type="InterPro" id="IPR049326">
    <property type="entry name" value="Rhodopsin_dom_fungi"/>
</dbReference>
<dbReference type="Pfam" id="PF20684">
    <property type="entry name" value="Fung_rhodopsin"/>
    <property type="match status" value="1"/>
</dbReference>
<feature type="compositionally biased region" description="Basic and acidic residues" evidence="17">
    <location>
        <begin position="540"/>
        <end position="555"/>
    </location>
</feature>
<organism evidence="20 21">
    <name type="scientific">Zalerion maritima</name>
    <dbReference type="NCBI Taxonomy" id="339359"/>
    <lineage>
        <taxon>Eukaryota</taxon>
        <taxon>Fungi</taxon>
        <taxon>Dikarya</taxon>
        <taxon>Ascomycota</taxon>
        <taxon>Pezizomycotina</taxon>
        <taxon>Sordariomycetes</taxon>
        <taxon>Lulworthiomycetidae</taxon>
        <taxon>Lulworthiales</taxon>
        <taxon>Lulworthiaceae</taxon>
        <taxon>Zalerion</taxon>
    </lineage>
</organism>
<accession>A0AAD5RSE9</accession>
<dbReference type="InterPro" id="IPR013964">
    <property type="entry name" value="DASH_Ask1"/>
</dbReference>
<evidence type="ECO:0000256" key="2">
    <source>
        <dbReference type="ARBA" id="ARBA00004186"/>
    </source>
</evidence>
<gene>
    <name evidence="20" type="ORF">MKZ38_000347</name>
</gene>
<evidence type="ECO:0000256" key="11">
    <source>
        <dbReference type="ARBA" id="ARBA00022829"/>
    </source>
</evidence>
<feature type="transmembrane region" description="Helical" evidence="18">
    <location>
        <begin position="6"/>
        <end position="28"/>
    </location>
</feature>
<dbReference type="AlphaFoldDB" id="A0AAD5RSE9"/>
<evidence type="ECO:0000256" key="12">
    <source>
        <dbReference type="ARBA" id="ARBA00022838"/>
    </source>
</evidence>
<feature type="region of interest" description="Disordered" evidence="17">
    <location>
        <begin position="490"/>
        <end position="557"/>
    </location>
</feature>
<evidence type="ECO:0000313" key="21">
    <source>
        <dbReference type="Proteomes" id="UP001201980"/>
    </source>
</evidence>
<evidence type="ECO:0000256" key="6">
    <source>
        <dbReference type="ARBA" id="ARBA00022454"/>
    </source>
</evidence>
<dbReference type="Pfam" id="PF08655">
    <property type="entry name" value="DASH_Ask1"/>
    <property type="match status" value="1"/>
</dbReference>
<dbReference type="PANTHER" id="PTHR28200:SF1">
    <property type="entry name" value="DASH COMPLEX SUBUNIT ASK1"/>
    <property type="match status" value="1"/>
</dbReference>
<keyword evidence="12" id="KW-0995">Kinetochore</keyword>
<evidence type="ECO:0000256" key="9">
    <source>
        <dbReference type="ARBA" id="ARBA00022701"/>
    </source>
</evidence>
<keyword evidence="9" id="KW-0493">Microtubule</keyword>
<keyword evidence="14" id="KW-0539">Nucleus</keyword>
<reference evidence="20" key="1">
    <citation type="submission" date="2022-07" db="EMBL/GenBank/DDBJ databases">
        <title>Draft genome sequence of Zalerion maritima ATCC 34329, a (micro)plastics degrading marine fungus.</title>
        <authorList>
            <person name="Paco A."/>
            <person name="Goncalves M.F.M."/>
            <person name="Rocha-Santos T.A.P."/>
            <person name="Alves A."/>
        </authorList>
    </citation>
    <scope>NUCLEOTIDE SEQUENCE</scope>
    <source>
        <strain evidence="20">ATCC 34329</strain>
    </source>
</reference>
<evidence type="ECO:0000256" key="15">
    <source>
        <dbReference type="ARBA" id="ARBA00023306"/>
    </source>
</evidence>
<feature type="compositionally biased region" description="Polar residues" evidence="17">
    <location>
        <begin position="316"/>
        <end position="325"/>
    </location>
</feature>
<feature type="compositionally biased region" description="Basic and acidic residues" evidence="17">
    <location>
        <begin position="522"/>
        <end position="531"/>
    </location>
</feature>
<keyword evidence="18" id="KW-0812">Transmembrane</keyword>
<feature type="region of interest" description="Disordered" evidence="17">
    <location>
        <begin position="350"/>
        <end position="418"/>
    </location>
</feature>
<feature type="transmembrane region" description="Helical" evidence="18">
    <location>
        <begin position="121"/>
        <end position="142"/>
    </location>
</feature>
<dbReference type="GO" id="GO:0072686">
    <property type="term" value="C:mitotic spindle"/>
    <property type="evidence" value="ECO:0007669"/>
    <property type="project" value="InterPro"/>
</dbReference>
<dbReference type="GO" id="GO:0005874">
    <property type="term" value="C:microtubule"/>
    <property type="evidence" value="ECO:0007669"/>
    <property type="project" value="UniProtKB-KW"/>
</dbReference>
<evidence type="ECO:0000256" key="8">
    <source>
        <dbReference type="ARBA" id="ARBA00022618"/>
    </source>
</evidence>
<evidence type="ECO:0000256" key="10">
    <source>
        <dbReference type="ARBA" id="ARBA00022776"/>
    </source>
</evidence>
<evidence type="ECO:0000256" key="18">
    <source>
        <dbReference type="SAM" id="Phobius"/>
    </source>
</evidence>
<keyword evidence="11" id="KW-0159">Chromosome partition</keyword>
<keyword evidence="7" id="KW-0963">Cytoplasm</keyword>
<evidence type="ECO:0000256" key="4">
    <source>
        <dbReference type="ARBA" id="ARBA00010731"/>
    </source>
</evidence>
<dbReference type="GO" id="GO:0008608">
    <property type="term" value="P:attachment of spindle microtubules to kinetochore"/>
    <property type="evidence" value="ECO:0007669"/>
    <property type="project" value="InterPro"/>
</dbReference>
<keyword evidence="16" id="KW-0137">Centromere</keyword>
<protein>
    <recommendedName>
        <fullName evidence="5">DASH complex subunit ASK1</fullName>
    </recommendedName>
</protein>
<feature type="region of interest" description="Disordered" evidence="17">
    <location>
        <begin position="432"/>
        <end position="463"/>
    </location>
</feature>
<keyword evidence="8" id="KW-0132">Cell division</keyword>
<keyword evidence="18" id="KW-1133">Transmembrane helix</keyword>
<keyword evidence="6" id="KW-0158">Chromosome</keyword>
<evidence type="ECO:0000256" key="17">
    <source>
        <dbReference type="SAM" id="MobiDB-lite"/>
    </source>
</evidence>
<keyword evidence="13" id="KW-0206">Cytoskeleton</keyword>
<proteinExistence type="inferred from homology"/>